<sequence>MQSASGGNHGSRSWGRPRQLLMGETPKTALPPQDRAASLVAVFLLVANYQLLGIPTLKAPSL</sequence>
<evidence type="ECO:0000313" key="3">
    <source>
        <dbReference type="Proteomes" id="UP000003959"/>
    </source>
</evidence>
<organism evidence="2 3">
    <name type="scientific">Moorena producens 3L</name>
    <dbReference type="NCBI Taxonomy" id="489825"/>
    <lineage>
        <taxon>Bacteria</taxon>
        <taxon>Bacillati</taxon>
        <taxon>Cyanobacteriota</taxon>
        <taxon>Cyanophyceae</taxon>
        <taxon>Coleofasciculales</taxon>
        <taxon>Coleofasciculaceae</taxon>
        <taxon>Moorena</taxon>
    </lineage>
</organism>
<dbReference type="AlphaFoldDB" id="F4XWQ6"/>
<dbReference type="HOGENOM" id="CLU_2899277_0_0_3"/>
<keyword evidence="3" id="KW-1185">Reference proteome</keyword>
<reference evidence="3" key="1">
    <citation type="journal article" date="2011" name="Proc. Natl. Acad. Sci. U.S.A.">
        <title>Genomic insights into the physiology and ecology of the marine filamentous cyanobacterium Lyngbya majuscula.</title>
        <authorList>
            <person name="Jones A.C."/>
            <person name="Monroe E.A."/>
            <person name="Podell S."/>
            <person name="Hess W.R."/>
            <person name="Klages S."/>
            <person name="Esquenazi E."/>
            <person name="Niessen S."/>
            <person name="Hoover H."/>
            <person name="Rothmann M."/>
            <person name="Lasken R.S."/>
            <person name="Yates J.R.III."/>
            <person name="Reinhardt R."/>
            <person name="Kube M."/>
            <person name="Burkart M.D."/>
            <person name="Allen E.E."/>
            <person name="Dorrestein P.C."/>
            <person name="Gerwick W.H."/>
            <person name="Gerwick L."/>
        </authorList>
    </citation>
    <scope>NUCLEOTIDE SEQUENCE [LARGE SCALE GENOMIC DNA]</scope>
    <source>
        <strain evidence="3">3L</strain>
    </source>
</reference>
<evidence type="ECO:0000256" key="1">
    <source>
        <dbReference type="SAM" id="MobiDB-lite"/>
    </source>
</evidence>
<name>F4XWQ6_9CYAN</name>
<proteinExistence type="predicted"/>
<accession>F4XWQ6</accession>
<dbReference type="Proteomes" id="UP000003959">
    <property type="component" value="Unassembled WGS sequence"/>
</dbReference>
<gene>
    <name evidence="2" type="ORF">LYNGBM3L_44430</name>
</gene>
<protein>
    <submittedName>
        <fullName evidence="2">Uncharacterized protein</fullName>
    </submittedName>
</protein>
<dbReference type="EMBL" id="GL890944">
    <property type="protein sequence ID" value="EGJ31016.1"/>
    <property type="molecule type" value="Genomic_DNA"/>
</dbReference>
<evidence type="ECO:0000313" key="2">
    <source>
        <dbReference type="EMBL" id="EGJ31016.1"/>
    </source>
</evidence>
<feature type="region of interest" description="Disordered" evidence="1">
    <location>
        <begin position="1"/>
        <end position="29"/>
    </location>
</feature>